<dbReference type="PANTHER" id="PTHR30270:SF0">
    <property type="entry name" value="THIAMINE-MONOPHOSPHATE KINASE"/>
    <property type="match status" value="1"/>
</dbReference>
<comment type="catalytic activity">
    <reaction evidence="2">
        <text>thiamine phosphate + ATP = thiamine diphosphate + ADP</text>
        <dbReference type="Rhea" id="RHEA:15913"/>
        <dbReference type="ChEBI" id="CHEBI:30616"/>
        <dbReference type="ChEBI" id="CHEBI:37575"/>
        <dbReference type="ChEBI" id="CHEBI:58937"/>
        <dbReference type="ChEBI" id="CHEBI:456216"/>
        <dbReference type="EC" id="2.7.4.16"/>
    </reaction>
</comment>
<dbReference type="NCBIfam" id="TIGR01379">
    <property type="entry name" value="thiL"/>
    <property type="match status" value="1"/>
</dbReference>
<dbReference type="Gene3D" id="3.30.1330.10">
    <property type="entry name" value="PurM-like, N-terminal domain"/>
    <property type="match status" value="1"/>
</dbReference>
<reference evidence="6" key="1">
    <citation type="journal article" date="2019" name="Int. J. Syst. Evol. Microbiol.">
        <title>The Global Catalogue of Microorganisms (GCM) 10K type strain sequencing project: providing services to taxonomists for standard genome sequencing and annotation.</title>
        <authorList>
            <consortium name="The Broad Institute Genomics Platform"/>
            <consortium name="The Broad Institute Genome Sequencing Center for Infectious Disease"/>
            <person name="Wu L."/>
            <person name="Ma J."/>
        </authorList>
    </citation>
    <scope>NUCLEOTIDE SEQUENCE [LARGE SCALE GENOMIC DNA]</scope>
    <source>
        <strain evidence="6">JCM 16914</strain>
    </source>
</reference>
<feature type="binding site" evidence="2">
    <location>
        <position position="77"/>
    </location>
    <ligand>
        <name>Mg(2+)</name>
        <dbReference type="ChEBI" id="CHEBI:18420"/>
        <label>2</label>
    </ligand>
</feature>
<dbReference type="HAMAP" id="MF_02128">
    <property type="entry name" value="TMP_kinase"/>
    <property type="match status" value="1"/>
</dbReference>
<comment type="similarity">
    <text evidence="2">Belongs to the thiamine-monophosphate kinase family.</text>
</comment>
<feature type="binding site" evidence="2">
    <location>
        <position position="131"/>
    </location>
    <ligand>
        <name>Mg(2+)</name>
        <dbReference type="ChEBI" id="CHEBI:18420"/>
        <label>1</label>
    </ligand>
</feature>
<dbReference type="InterPro" id="IPR036921">
    <property type="entry name" value="PurM-like_N_sf"/>
</dbReference>
<proteinExistence type="inferred from homology"/>
<dbReference type="CDD" id="cd02194">
    <property type="entry name" value="ThiL"/>
    <property type="match status" value="1"/>
</dbReference>
<evidence type="ECO:0000259" key="3">
    <source>
        <dbReference type="Pfam" id="PF00586"/>
    </source>
</evidence>
<gene>
    <name evidence="2 5" type="primary">thiL</name>
    <name evidence="5" type="ORF">GCM10022228_06400</name>
</gene>
<evidence type="ECO:0000256" key="1">
    <source>
        <dbReference type="ARBA" id="ARBA00022977"/>
    </source>
</evidence>
<dbReference type="InterPro" id="IPR016188">
    <property type="entry name" value="PurM-like_N"/>
</dbReference>
<feature type="binding site" evidence="2">
    <location>
        <position position="49"/>
    </location>
    <ligand>
        <name>Mg(2+)</name>
        <dbReference type="ChEBI" id="CHEBI:18420"/>
        <label>2</label>
    </ligand>
</feature>
<dbReference type="InterPro" id="IPR010918">
    <property type="entry name" value="PurM-like_C_dom"/>
</dbReference>
<comment type="function">
    <text evidence="2">Catalyzes the ATP-dependent phosphorylation of thiamine-monophosphate (TMP) to form thiamine-pyrophosphate (TPP), the active form of vitamin B1.</text>
</comment>
<dbReference type="Gene3D" id="3.90.650.10">
    <property type="entry name" value="PurM-like C-terminal domain"/>
    <property type="match status" value="1"/>
</dbReference>
<dbReference type="GO" id="GO:0016301">
    <property type="term" value="F:kinase activity"/>
    <property type="evidence" value="ECO:0007669"/>
    <property type="project" value="UniProtKB-KW"/>
</dbReference>
<keyword evidence="2" id="KW-0808">Transferase</keyword>
<sequence>MLAEFDLIRRYFTPDPTSCQAQPGMALGIGDDATLLAPRTGHELAVSVDTSVVDVHFPADAPARAVGHRALAVALSDLAAMGAEARWCWMALTLDAAQLADERAAHAWLDAYAQGFLDGCARWHSVLAGGDVTSGRLAVSVTVMGDVPAGQALRRSGAAAGDIVAVTGALGGGAGGLAVWQRGERDLAHPLLRRYLLPEPQLEAGMVLRDFATSAMDISDGLLADLGHICRASGVDVVLQPEALPLAEGLTDALGADKARRAGLSGGDDYELLVTLAPAHLAPARQALAARGIALTPVGRCVAPGAPEANTARLEAAMEGRGWQHFVPPGAPFGEAGR</sequence>
<dbReference type="InterPro" id="IPR006283">
    <property type="entry name" value="ThiL-like"/>
</dbReference>
<comment type="miscellaneous">
    <text evidence="2">Reaction mechanism of ThiL seems to utilize a direct, inline transfer of the gamma-phosphate of ATP to TMP rather than a phosphorylated enzyme intermediate.</text>
</comment>
<feature type="binding site" evidence="2">
    <location>
        <position position="323"/>
    </location>
    <ligand>
        <name>substrate</name>
    </ligand>
</feature>
<keyword evidence="1 2" id="KW-0784">Thiamine biosynthesis</keyword>
<feature type="binding site" evidence="2">
    <location>
        <position position="219"/>
    </location>
    <ligand>
        <name>ATP</name>
        <dbReference type="ChEBI" id="CHEBI:30616"/>
    </ligand>
</feature>
<feature type="binding site" evidence="2">
    <location>
        <position position="32"/>
    </location>
    <ligand>
        <name>Mg(2+)</name>
        <dbReference type="ChEBI" id="CHEBI:18420"/>
        <label>4</label>
    </ligand>
</feature>
<dbReference type="SUPFAM" id="SSF56042">
    <property type="entry name" value="PurM C-terminal domain-like"/>
    <property type="match status" value="1"/>
</dbReference>
<dbReference type="Pfam" id="PF00586">
    <property type="entry name" value="AIRS"/>
    <property type="match status" value="1"/>
</dbReference>
<evidence type="ECO:0000313" key="5">
    <source>
        <dbReference type="EMBL" id="GAA3898464.1"/>
    </source>
</evidence>
<dbReference type="Proteomes" id="UP001500133">
    <property type="component" value="Unassembled WGS sequence"/>
</dbReference>
<keyword evidence="2" id="KW-0067">ATP-binding</keyword>
<keyword evidence="2 5" id="KW-0418">Kinase</keyword>
<keyword evidence="6" id="KW-1185">Reference proteome</keyword>
<dbReference type="PANTHER" id="PTHR30270">
    <property type="entry name" value="THIAMINE-MONOPHOSPHATE KINASE"/>
    <property type="match status" value="1"/>
</dbReference>
<comment type="caution">
    <text evidence="2">Lacks conserved residue(s) required for the propagation of feature annotation.</text>
</comment>
<dbReference type="PIRSF" id="PIRSF005303">
    <property type="entry name" value="Thiam_monoph_kin"/>
    <property type="match status" value="1"/>
</dbReference>
<feature type="binding site" evidence="2">
    <location>
        <position position="220"/>
    </location>
    <ligand>
        <name>Mg(2+)</name>
        <dbReference type="ChEBI" id="CHEBI:18420"/>
        <label>5</label>
    </ligand>
</feature>
<dbReference type="EMBL" id="BAAAZT010000023">
    <property type="protein sequence ID" value="GAA3898464.1"/>
    <property type="molecule type" value="Genomic_DNA"/>
</dbReference>
<protein>
    <recommendedName>
        <fullName evidence="2">Thiamine-monophosphate kinase</fullName>
        <shortName evidence="2">TMP kinase</shortName>
        <shortName evidence="2">Thiamine-phosphate kinase</shortName>
        <ecNumber evidence="2">2.7.4.16</ecNumber>
    </recommendedName>
</protein>
<dbReference type="RefSeq" id="WP_344702249.1">
    <property type="nucleotide sequence ID" value="NZ_BAAAZT010000023.1"/>
</dbReference>
<organism evidence="5 6">
    <name type="scientific">Halomonas cibimaris</name>
    <dbReference type="NCBI Taxonomy" id="657012"/>
    <lineage>
        <taxon>Bacteria</taxon>
        <taxon>Pseudomonadati</taxon>
        <taxon>Pseudomonadota</taxon>
        <taxon>Gammaproteobacteria</taxon>
        <taxon>Oceanospirillales</taxon>
        <taxon>Halomonadaceae</taxon>
        <taxon>Halomonas</taxon>
    </lineage>
</organism>
<feature type="binding site" evidence="2">
    <location>
        <begin position="130"/>
        <end position="131"/>
    </location>
    <ligand>
        <name>ATP</name>
        <dbReference type="ChEBI" id="CHEBI:30616"/>
    </ligand>
</feature>
<dbReference type="InterPro" id="IPR036676">
    <property type="entry name" value="PurM-like_C_sf"/>
</dbReference>
<evidence type="ECO:0000259" key="4">
    <source>
        <dbReference type="Pfam" id="PF02769"/>
    </source>
</evidence>
<comment type="pathway">
    <text evidence="2">Cofactor biosynthesis; thiamine diphosphate biosynthesis; thiamine diphosphate from thiamine phosphate: step 1/1.</text>
</comment>
<feature type="domain" description="PurM-like N-terminal" evidence="3">
    <location>
        <begin position="30"/>
        <end position="146"/>
    </location>
</feature>
<evidence type="ECO:0000313" key="6">
    <source>
        <dbReference type="Proteomes" id="UP001500133"/>
    </source>
</evidence>
<feature type="binding site" evidence="2">
    <location>
        <position position="77"/>
    </location>
    <ligand>
        <name>Mg(2+)</name>
        <dbReference type="ChEBI" id="CHEBI:18420"/>
        <label>4</label>
    </ligand>
</feature>
<feature type="binding site" evidence="2">
    <location>
        <position position="56"/>
    </location>
    <ligand>
        <name>substrate</name>
    </ligand>
</feature>
<comment type="caution">
    <text evidence="5">The sequence shown here is derived from an EMBL/GenBank/DDBJ whole genome shotgun (WGS) entry which is preliminary data.</text>
</comment>
<feature type="binding site" evidence="2">
    <location>
        <position position="49"/>
    </location>
    <ligand>
        <name>Mg(2+)</name>
        <dbReference type="ChEBI" id="CHEBI:18420"/>
        <label>1</label>
    </ligand>
</feature>
<feature type="binding site" evidence="2">
    <location>
        <position position="77"/>
    </location>
    <ligand>
        <name>Mg(2+)</name>
        <dbReference type="ChEBI" id="CHEBI:18420"/>
        <label>3</label>
    </ligand>
</feature>
<keyword evidence="2" id="KW-0547">Nucleotide-binding</keyword>
<keyword evidence="2" id="KW-0479">Metal-binding</keyword>
<feature type="domain" description="PurM-like C-terminal" evidence="4">
    <location>
        <begin position="160"/>
        <end position="305"/>
    </location>
</feature>
<dbReference type="EC" id="2.7.4.16" evidence="2"/>
<evidence type="ECO:0000256" key="2">
    <source>
        <dbReference type="HAMAP-Rule" id="MF_02128"/>
    </source>
</evidence>
<name>A0ABP7LF66_9GAMM</name>
<dbReference type="Pfam" id="PF02769">
    <property type="entry name" value="AIRS_C"/>
    <property type="match status" value="1"/>
</dbReference>
<accession>A0ABP7LF66</accession>
<feature type="binding site" evidence="2">
    <location>
        <position position="268"/>
    </location>
    <ligand>
        <name>substrate</name>
    </ligand>
</feature>
<feature type="binding site" evidence="2">
    <location>
        <position position="217"/>
    </location>
    <ligand>
        <name>Mg(2+)</name>
        <dbReference type="ChEBI" id="CHEBI:18420"/>
        <label>3</label>
    </ligand>
</feature>
<feature type="binding site" evidence="2">
    <location>
        <position position="47"/>
    </location>
    <ligand>
        <name>Mg(2+)</name>
        <dbReference type="ChEBI" id="CHEBI:18420"/>
        <label>4</label>
    </ligand>
</feature>
<feature type="binding site" evidence="2">
    <location>
        <position position="155"/>
    </location>
    <ligand>
        <name>ATP</name>
        <dbReference type="ChEBI" id="CHEBI:30616"/>
    </ligand>
</feature>
<keyword evidence="2" id="KW-0460">Magnesium</keyword>
<dbReference type="SUPFAM" id="SSF55326">
    <property type="entry name" value="PurM N-terminal domain-like"/>
    <property type="match status" value="1"/>
</dbReference>
<feature type="binding site" evidence="2">
    <location>
        <position position="32"/>
    </location>
    <ligand>
        <name>Mg(2+)</name>
        <dbReference type="ChEBI" id="CHEBI:18420"/>
        <label>3</label>
    </ligand>
</feature>